<accession>A0A8D5Q5H4</accession>
<organism evidence="5">
    <name type="scientific">Medakamo hakoo</name>
    <dbReference type="NCBI Taxonomy" id="3113649"/>
    <lineage>
        <taxon>Eukaryota</taxon>
        <taxon>Viridiplantae</taxon>
        <taxon>Chlorophyta</taxon>
        <taxon>core chlorophytes</taxon>
        <taxon>Trebouxiophyceae</taxon>
        <taxon>Trebouxiophyceae incertae sedis</taxon>
        <taxon>Coccomyxaceae</taxon>
        <taxon>Medakamo</taxon>
    </lineage>
</organism>
<dbReference type="InterPro" id="IPR018257">
    <property type="entry name" value="Ribosomal_bL19_CS"/>
</dbReference>
<dbReference type="Pfam" id="PF01245">
    <property type="entry name" value="Ribosomal_L19"/>
    <property type="match status" value="1"/>
</dbReference>
<comment type="similarity">
    <text evidence="1 4">Belongs to the bacterial ribosomal protein bL19 family.</text>
</comment>
<dbReference type="EMBL" id="LC604816">
    <property type="protein sequence ID" value="BCT02549.1"/>
    <property type="molecule type" value="Genomic_DNA"/>
</dbReference>
<sequence>MLPNGNNCFWNQNAYSLSRKLAMSLHTLIQKIESKSFKTTLPRIDIGDTVKVGVVIQEGNKQRVQPYQGVVIAQRRAGLHSTITVRRIFQGVGIERIFPVHSPSLQNLEIIRRAKVRRAKLYYLRDRVGKATRLKARAGEK</sequence>
<dbReference type="GO" id="GO:0009507">
    <property type="term" value="C:chloroplast"/>
    <property type="evidence" value="ECO:0007669"/>
    <property type="project" value="UniProtKB-SubCell"/>
</dbReference>
<dbReference type="PRINTS" id="PR00061">
    <property type="entry name" value="RIBOSOMALL19"/>
</dbReference>
<dbReference type="InterPro" id="IPR008991">
    <property type="entry name" value="Translation_prot_SH3-like_sf"/>
</dbReference>
<dbReference type="HAMAP" id="MF_00402">
    <property type="entry name" value="Ribosomal_bL19"/>
    <property type="match status" value="1"/>
</dbReference>
<dbReference type="GO" id="GO:0003735">
    <property type="term" value="F:structural constituent of ribosome"/>
    <property type="evidence" value="ECO:0007669"/>
    <property type="project" value="InterPro"/>
</dbReference>
<dbReference type="AlphaFoldDB" id="A0A8D5Q5H4"/>
<dbReference type="GO" id="GO:0003729">
    <property type="term" value="F:mRNA binding"/>
    <property type="evidence" value="ECO:0007669"/>
    <property type="project" value="UniProtKB-ARBA"/>
</dbReference>
<evidence type="ECO:0000313" key="5">
    <source>
        <dbReference type="EMBL" id="BCT02549.1"/>
    </source>
</evidence>
<name>A0A8D5Q5H4_9CHLO</name>
<dbReference type="NCBIfam" id="TIGR01024">
    <property type="entry name" value="rplS_bact"/>
    <property type="match status" value="1"/>
</dbReference>
<protein>
    <recommendedName>
        <fullName evidence="4">Large ribosomal subunit protein bL19c</fullName>
    </recommendedName>
</protein>
<dbReference type="PANTHER" id="PTHR15680">
    <property type="entry name" value="RIBOSOMAL PROTEIN L19"/>
    <property type="match status" value="1"/>
</dbReference>
<evidence type="ECO:0000256" key="3">
    <source>
        <dbReference type="ARBA" id="ARBA00023274"/>
    </source>
</evidence>
<dbReference type="InterPro" id="IPR038657">
    <property type="entry name" value="Ribosomal_bL19_sf"/>
</dbReference>
<dbReference type="PROSITE" id="PS01015">
    <property type="entry name" value="RIBOSOMAL_L19"/>
    <property type="match status" value="1"/>
</dbReference>
<keyword evidence="3 4" id="KW-0687">Ribonucleoprotein</keyword>
<gene>
    <name evidence="4 5" type="primary">rpl19</name>
</gene>
<dbReference type="FunFam" id="2.30.30.790:FF:000004">
    <property type="entry name" value="50S ribosomal protein L19, chloroplastic"/>
    <property type="match status" value="1"/>
</dbReference>
<dbReference type="PANTHER" id="PTHR15680:SF9">
    <property type="entry name" value="LARGE RIBOSOMAL SUBUNIT PROTEIN BL19M"/>
    <property type="match status" value="1"/>
</dbReference>
<dbReference type="PIRSF" id="PIRSF002191">
    <property type="entry name" value="Ribosomal_L19"/>
    <property type="match status" value="1"/>
</dbReference>
<dbReference type="SUPFAM" id="SSF50104">
    <property type="entry name" value="Translation proteins SH3-like domain"/>
    <property type="match status" value="1"/>
</dbReference>
<evidence type="ECO:0000256" key="1">
    <source>
        <dbReference type="ARBA" id="ARBA00005781"/>
    </source>
</evidence>
<reference evidence="5" key="1">
    <citation type="submission" date="2021-02" db="EMBL/GenBank/DDBJ databases">
        <title>Organelle genome of a novel green alga in the class Trebouxiophyceae.</title>
        <authorList>
            <person name="Takusagawa M."/>
            <person name="Misumi O."/>
            <person name="Inui T.I."/>
            <person name="Kato S."/>
            <person name="Matsunaga S."/>
            <person name="Kuroiwa H."/>
            <person name="Kuroiwa T."/>
        </authorList>
    </citation>
    <scope>NUCLEOTIDE SEQUENCE</scope>
    <source>
        <strain evidence="5">311 I</strain>
    </source>
</reference>
<proteinExistence type="inferred from homology"/>
<keyword evidence="5" id="KW-0150">Chloroplast</keyword>
<keyword evidence="2 4" id="KW-0689">Ribosomal protein</keyword>
<dbReference type="InterPro" id="IPR001857">
    <property type="entry name" value="Ribosomal_bL19"/>
</dbReference>
<comment type="subcellular location">
    <subcellularLocation>
        <location evidence="4">Plastid</location>
        <location evidence="4">Chloroplast</location>
    </subcellularLocation>
</comment>
<evidence type="ECO:0000256" key="4">
    <source>
        <dbReference type="HAMAP-Rule" id="MF_00402"/>
    </source>
</evidence>
<evidence type="ECO:0000256" key="2">
    <source>
        <dbReference type="ARBA" id="ARBA00022980"/>
    </source>
</evidence>
<dbReference type="Gene3D" id="2.30.30.790">
    <property type="match status" value="1"/>
</dbReference>
<geneLocation type="chloroplast" evidence="5"/>
<dbReference type="GO" id="GO:0022625">
    <property type="term" value="C:cytosolic large ribosomal subunit"/>
    <property type="evidence" value="ECO:0007669"/>
    <property type="project" value="TreeGrafter"/>
</dbReference>
<keyword evidence="5" id="KW-0934">Plastid</keyword>
<dbReference type="GO" id="GO:0006412">
    <property type="term" value="P:translation"/>
    <property type="evidence" value="ECO:0007669"/>
    <property type="project" value="UniProtKB-UniRule"/>
</dbReference>